<protein>
    <submittedName>
        <fullName evidence="3">Histidine kinase</fullName>
    </submittedName>
</protein>
<dbReference type="GO" id="GO:0016301">
    <property type="term" value="F:kinase activity"/>
    <property type="evidence" value="ECO:0007669"/>
    <property type="project" value="UniProtKB-KW"/>
</dbReference>
<dbReference type="KEGG" id="fse:DI487_01660"/>
<dbReference type="OrthoDB" id="1495672at2"/>
<dbReference type="EMBL" id="CP029463">
    <property type="protein sequence ID" value="AWM12702.1"/>
    <property type="molecule type" value="Genomic_DNA"/>
</dbReference>
<evidence type="ECO:0000313" key="4">
    <source>
        <dbReference type="Proteomes" id="UP000245429"/>
    </source>
</evidence>
<keyword evidence="4" id="KW-1185">Reference proteome</keyword>
<keyword evidence="1" id="KW-0472">Membrane</keyword>
<organism evidence="3 4">
    <name type="scientific">Flavobacterium sediminis</name>
    <dbReference type="NCBI Taxonomy" id="2201181"/>
    <lineage>
        <taxon>Bacteria</taxon>
        <taxon>Pseudomonadati</taxon>
        <taxon>Bacteroidota</taxon>
        <taxon>Flavobacteriia</taxon>
        <taxon>Flavobacteriales</taxon>
        <taxon>Flavobacteriaceae</taxon>
        <taxon>Flavobacterium</taxon>
    </lineage>
</organism>
<keyword evidence="3" id="KW-0808">Transferase</keyword>
<feature type="transmembrane region" description="Helical" evidence="1">
    <location>
        <begin position="61"/>
        <end position="82"/>
    </location>
</feature>
<feature type="transmembrane region" description="Helical" evidence="1">
    <location>
        <begin position="24"/>
        <end position="41"/>
    </location>
</feature>
<keyword evidence="3" id="KW-0418">Kinase</keyword>
<gene>
    <name evidence="3" type="ORF">DI487_01660</name>
</gene>
<name>A0A2U8QRC2_9FLAO</name>
<reference evidence="3 4" key="1">
    <citation type="submission" date="2018-05" db="EMBL/GenBank/DDBJ databases">
        <title>Flavobacterium sp. MEBiC07310.</title>
        <authorList>
            <person name="Baek K."/>
        </authorList>
    </citation>
    <scope>NUCLEOTIDE SEQUENCE [LARGE SCALE GENOMIC DNA]</scope>
    <source>
        <strain evidence="3 4">MEBiC07310</strain>
    </source>
</reference>
<sequence length="106" mass="12750">METNYMEQDRYDRALHKVKRMKRFYIHALVYVVVNSILIIESIQELGPDESFWDLKNFSTVFFWGIGLMAHGLSVFLPDIIMGKDWEERKVKEFMEKEKGTQNKWQ</sequence>
<evidence type="ECO:0000313" key="3">
    <source>
        <dbReference type="EMBL" id="AWM12702.1"/>
    </source>
</evidence>
<evidence type="ECO:0000256" key="1">
    <source>
        <dbReference type="SAM" id="Phobius"/>
    </source>
</evidence>
<evidence type="ECO:0000259" key="2">
    <source>
        <dbReference type="Pfam" id="PF13239"/>
    </source>
</evidence>
<proteinExistence type="predicted"/>
<feature type="domain" description="2TM" evidence="2">
    <location>
        <begin position="13"/>
        <end position="96"/>
    </location>
</feature>
<keyword evidence="1" id="KW-0812">Transmembrane</keyword>
<dbReference type="InterPro" id="IPR025698">
    <property type="entry name" value="2TM_dom"/>
</dbReference>
<keyword evidence="1" id="KW-1133">Transmembrane helix</keyword>
<dbReference type="RefSeq" id="WP_109568111.1">
    <property type="nucleotide sequence ID" value="NZ_CP029463.1"/>
</dbReference>
<dbReference type="Proteomes" id="UP000245429">
    <property type="component" value="Chromosome"/>
</dbReference>
<dbReference type="AlphaFoldDB" id="A0A2U8QRC2"/>
<accession>A0A2U8QRC2</accession>
<dbReference type="Pfam" id="PF13239">
    <property type="entry name" value="2TM"/>
    <property type="match status" value="1"/>
</dbReference>